<gene>
    <name evidence="2" type="ORF">METZ01_LOCUS135474</name>
</gene>
<accession>A0A381Z091</accession>
<evidence type="ECO:0000259" key="1">
    <source>
        <dbReference type="Pfam" id="PF14216"/>
    </source>
</evidence>
<proteinExistence type="predicted"/>
<dbReference type="Pfam" id="PF14216">
    <property type="entry name" value="DUF4326"/>
    <property type="match status" value="1"/>
</dbReference>
<dbReference type="InterPro" id="IPR025475">
    <property type="entry name" value="DUF4326"/>
</dbReference>
<evidence type="ECO:0000313" key="2">
    <source>
        <dbReference type="EMBL" id="SVA82620.1"/>
    </source>
</evidence>
<sequence>MVIKVVNLYKEPYDVYIGRAGKGQDGKWGNPFFEGTKEENIANYEKYLLASPELMKALPELLGKRLGCFCKPEACHGDILKKHAEKEAVRW</sequence>
<name>A0A381Z091_9ZZZZ</name>
<reference evidence="2" key="1">
    <citation type="submission" date="2018-05" db="EMBL/GenBank/DDBJ databases">
        <authorList>
            <person name="Lanie J.A."/>
            <person name="Ng W.-L."/>
            <person name="Kazmierczak K.M."/>
            <person name="Andrzejewski T.M."/>
            <person name="Davidsen T.M."/>
            <person name="Wayne K.J."/>
            <person name="Tettelin H."/>
            <person name="Glass J.I."/>
            <person name="Rusch D."/>
            <person name="Podicherti R."/>
            <person name="Tsui H.-C.T."/>
            <person name="Winkler M.E."/>
        </authorList>
    </citation>
    <scope>NUCLEOTIDE SEQUENCE</scope>
</reference>
<feature type="domain" description="DUF4326" evidence="1">
    <location>
        <begin position="5"/>
        <end position="81"/>
    </location>
</feature>
<dbReference type="AlphaFoldDB" id="A0A381Z091"/>
<protein>
    <recommendedName>
        <fullName evidence="1">DUF4326 domain-containing protein</fullName>
    </recommendedName>
</protein>
<organism evidence="2">
    <name type="scientific">marine metagenome</name>
    <dbReference type="NCBI Taxonomy" id="408172"/>
    <lineage>
        <taxon>unclassified sequences</taxon>
        <taxon>metagenomes</taxon>
        <taxon>ecological metagenomes</taxon>
    </lineage>
</organism>
<dbReference type="EMBL" id="UINC01019504">
    <property type="protein sequence ID" value="SVA82620.1"/>
    <property type="molecule type" value="Genomic_DNA"/>
</dbReference>